<dbReference type="Proteomes" id="UP000436088">
    <property type="component" value="Unassembled WGS sequence"/>
</dbReference>
<gene>
    <name evidence="2" type="ORF">F3Y22_tig00110377pilonHSYRG00410</name>
</gene>
<dbReference type="Pfam" id="PF04782">
    <property type="entry name" value="DUF632"/>
    <property type="match status" value="1"/>
</dbReference>
<dbReference type="PANTHER" id="PTHR21450">
    <property type="entry name" value="PROTEIN ALTERED PHOSPHATE STARVATION RESPONSE 1"/>
    <property type="match status" value="1"/>
</dbReference>
<keyword evidence="3" id="KW-1185">Reference proteome</keyword>
<comment type="caution">
    <text evidence="2">The sequence shown here is derived from an EMBL/GenBank/DDBJ whole genome shotgun (WGS) entry which is preliminary data.</text>
</comment>
<organism evidence="2 3">
    <name type="scientific">Hibiscus syriacus</name>
    <name type="common">Rose of Sharon</name>
    <dbReference type="NCBI Taxonomy" id="106335"/>
    <lineage>
        <taxon>Eukaryota</taxon>
        <taxon>Viridiplantae</taxon>
        <taxon>Streptophyta</taxon>
        <taxon>Embryophyta</taxon>
        <taxon>Tracheophyta</taxon>
        <taxon>Spermatophyta</taxon>
        <taxon>Magnoliopsida</taxon>
        <taxon>eudicotyledons</taxon>
        <taxon>Gunneridae</taxon>
        <taxon>Pentapetalae</taxon>
        <taxon>rosids</taxon>
        <taxon>malvids</taxon>
        <taxon>Malvales</taxon>
        <taxon>Malvaceae</taxon>
        <taxon>Malvoideae</taxon>
        <taxon>Hibiscus</taxon>
    </lineage>
</organism>
<dbReference type="AlphaFoldDB" id="A0A6A3AXV7"/>
<evidence type="ECO:0000259" key="1">
    <source>
        <dbReference type="Pfam" id="PF04782"/>
    </source>
</evidence>
<evidence type="ECO:0000313" key="3">
    <source>
        <dbReference type="Proteomes" id="UP000436088"/>
    </source>
</evidence>
<proteinExistence type="predicted"/>
<protein>
    <submittedName>
        <fullName evidence="2">Phosphatase 2C family protein</fullName>
    </submittedName>
</protein>
<dbReference type="PANTHER" id="PTHR21450:SF34">
    <property type="entry name" value="DUF632 DOMAIN-CONTAINING PROTEIN"/>
    <property type="match status" value="1"/>
</dbReference>
<dbReference type="EMBL" id="VEPZ02000960">
    <property type="protein sequence ID" value="KAE8707772.1"/>
    <property type="molecule type" value="Genomic_DNA"/>
</dbReference>
<feature type="domain" description="DUF632" evidence="1">
    <location>
        <begin position="2"/>
        <end position="132"/>
    </location>
</feature>
<accession>A0A6A3AXV7</accession>
<name>A0A6A3AXV7_HIBSY</name>
<dbReference type="InterPro" id="IPR006867">
    <property type="entry name" value="DUF632"/>
</dbReference>
<reference evidence="2" key="1">
    <citation type="submission" date="2019-09" db="EMBL/GenBank/DDBJ databases">
        <title>Draft genome information of white flower Hibiscus syriacus.</title>
        <authorList>
            <person name="Kim Y.-M."/>
        </authorList>
    </citation>
    <scope>NUCLEOTIDE SEQUENCE [LARGE SCALE GENOMIC DNA]</scope>
    <source>
        <strain evidence="2">YM2019G1</strain>
    </source>
</reference>
<evidence type="ECO:0000313" key="2">
    <source>
        <dbReference type="EMBL" id="KAE8707772.1"/>
    </source>
</evidence>
<sequence>MRNCNAKRDGLYSGDKTPAEVKDLHSRILVAIRSAETISERIEKLRDEELQPQLIELLHGLTRNWKIMMESHETQNRIMFEATSFNYPTYGKFCNDSHRVTTLQLVAELHNWSSCFVAYLSAQKAYVEALSGLEKLPNEAVICALKSFGKDMQALWVQQGEEKKQKRKVDGLAKELEKVLEFQRTESRVLGTKLSEHELEVNVRNRIEYLAERKNLLHKFRERIDAEKLKHQTIMGETQQITMKGFQTGFYSVFESLVEFSKASVKMNDDIVAHCEISKAPEKEDESEPSYVDEMSSYLCG</sequence>